<reference evidence="4 5" key="2">
    <citation type="submission" date="2025-04" db="UniProtKB">
        <authorList>
            <consortium name="RefSeq"/>
        </authorList>
    </citation>
    <scope>IDENTIFICATION</scope>
    <source>
        <strain evidence="4 5">DH4</strain>
        <tissue evidence="4 5">Whole body</tissue>
    </source>
</reference>
<dbReference type="KEGG" id="ame:107965722"/>
<sequence length="128" mass="14513">MEMCRLASRWLRRLLVYSSGSAITSRPALCSSSLCCSSKNRSKLGHRLERKRGKRDCFQRKLQQRCLVRSKGGIEKEGRNLFGYPLKNALCEKLFALLAHQIPPPVTRHSPPPPTQLQSSYSPPSFLD</sequence>
<dbReference type="EnsemblMetazoa" id="XM_026445765">
    <property type="protein sequence ID" value="XP_026301550"/>
    <property type="gene ID" value="LOC107965722"/>
</dbReference>
<evidence type="ECO:0000313" key="5">
    <source>
        <dbReference type="RefSeq" id="XP_026301551.1"/>
    </source>
</evidence>
<dbReference type="RefSeq" id="XP_026301552.1">
    <property type="nucleotide sequence ID" value="XM_026445767.1"/>
</dbReference>
<dbReference type="RefSeq" id="XP_026301551.1">
    <property type="nucleotide sequence ID" value="XM_026445766.1"/>
</dbReference>
<feature type="compositionally biased region" description="Pro residues" evidence="1">
    <location>
        <begin position="103"/>
        <end position="115"/>
    </location>
</feature>
<feature type="compositionally biased region" description="Polar residues" evidence="1">
    <location>
        <begin position="116"/>
        <end position="128"/>
    </location>
</feature>
<evidence type="ECO:0000313" key="6">
    <source>
        <dbReference type="RefSeq" id="XP_026301552.1"/>
    </source>
</evidence>
<dbReference type="Proteomes" id="UP000005203">
    <property type="component" value="Linkage group LG16"/>
</dbReference>
<protein>
    <submittedName>
        <fullName evidence="4 5">Uncharacterized protein LOC107965722</fullName>
    </submittedName>
</protein>
<evidence type="ECO:0000313" key="4">
    <source>
        <dbReference type="RefSeq" id="XP_026301550.1"/>
    </source>
</evidence>
<dbReference type="AlphaFoldDB" id="A0A7M7MV18"/>
<dbReference type="RefSeq" id="XP_026301550.1">
    <property type="nucleotide sequence ID" value="XM_026445765.1"/>
</dbReference>
<keyword evidence="3" id="KW-1185">Reference proteome</keyword>
<accession>A0A8B8HBY4</accession>
<gene>
    <name evidence="4 5 6" type="primary">LOC107965722</name>
</gene>
<accession>A0A8B8HBZ9</accession>
<dbReference type="GeneID" id="107965722"/>
<feature type="region of interest" description="Disordered" evidence="1">
    <location>
        <begin position="103"/>
        <end position="128"/>
    </location>
</feature>
<proteinExistence type="predicted"/>
<organism evidence="2">
    <name type="scientific">Apis mellifera</name>
    <name type="common">Honeybee</name>
    <dbReference type="NCBI Taxonomy" id="7460"/>
    <lineage>
        <taxon>Eukaryota</taxon>
        <taxon>Metazoa</taxon>
        <taxon>Ecdysozoa</taxon>
        <taxon>Arthropoda</taxon>
        <taxon>Hexapoda</taxon>
        <taxon>Insecta</taxon>
        <taxon>Pterygota</taxon>
        <taxon>Neoptera</taxon>
        <taxon>Endopterygota</taxon>
        <taxon>Hymenoptera</taxon>
        <taxon>Apocrita</taxon>
        <taxon>Aculeata</taxon>
        <taxon>Apoidea</taxon>
        <taxon>Anthophila</taxon>
        <taxon>Apidae</taxon>
        <taxon>Apis</taxon>
    </lineage>
</organism>
<accession>A0A7M7MV18</accession>
<name>A0A7M7MV18_APIME</name>
<evidence type="ECO:0000313" key="3">
    <source>
        <dbReference type="Proteomes" id="UP000005203"/>
    </source>
</evidence>
<reference evidence="2" key="1">
    <citation type="submission" date="2021-01" db="UniProtKB">
        <authorList>
            <consortium name="EnsemblMetazoa"/>
        </authorList>
    </citation>
    <scope>IDENTIFICATION</scope>
    <source>
        <strain evidence="2">DH4</strain>
    </source>
</reference>
<accession>A0A7M7MV86</accession>
<evidence type="ECO:0000313" key="2">
    <source>
        <dbReference type="EnsemblMetazoa" id="XP_026301550"/>
    </source>
</evidence>
<dbReference type="EnsemblMetazoa" id="XM_026445766">
    <property type="protein sequence ID" value="XP_026301551"/>
    <property type="gene ID" value="LOC107965722"/>
</dbReference>
<dbReference type="EnsemblMetazoa" id="XM_026445767">
    <property type="protein sequence ID" value="XP_026301552"/>
    <property type="gene ID" value="LOC107965722"/>
</dbReference>
<evidence type="ECO:0000256" key="1">
    <source>
        <dbReference type="SAM" id="MobiDB-lite"/>
    </source>
</evidence>